<comment type="caution">
    <text evidence="3">The sequence shown here is derived from an EMBL/GenBank/DDBJ whole genome shotgun (WGS) entry which is preliminary data.</text>
</comment>
<dbReference type="RefSeq" id="WP_035904793.1">
    <property type="nucleotide sequence ID" value="NZ_JAAC01000019.1"/>
</dbReference>
<keyword evidence="2" id="KW-0732">Signal</keyword>
<gene>
    <name evidence="3" type="ORF">FUSO3_01935</name>
</gene>
<feature type="signal peptide" evidence="2">
    <location>
        <begin position="1"/>
        <end position="21"/>
    </location>
</feature>
<accession>A0AB73BYC4</accession>
<dbReference type="EMBL" id="JAAC01000019">
    <property type="protein sequence ID" value="KDE64972.1"/>
    <property type="molecule type" value="Genomic_DNA"/>
</dbReference>
<evidence type="ECO:0000313" key="3">
    <source>
        <dbReference type="EMBL" id="KDE64972.1"/>
    </source>
</evidence>
<evidence type="ECO:0000256" key="1">
    <source>
        <dbReference type="SAM" id="Coils"/>
    </source>
</evidence>
<proteinExistence type="predicted"/>
<feature type="coiled-coil region" evidence="1">
    <location>
        <begin position="28"/>
        <end position="139"/>
    </location>
</feature>
<sequence length="146" mass="17699">MKKIYLLVATFAFLLTACSQIQTTTSQHQEALQLMEKKRKFYQKLEEEKMRQEAQLAKQKELEEIRLRKEQDPKEIERKRLEEERKKEQELLKNMTPEERLYYRIEKAHGKVEQMLEQAQKIRQEEIDNEAEKKELETKFNAIIGD</sequence>
<keyword evidence="1" id="KW-0175">Coiled coil</keyword>
<name>A0AB73BYC4_9FUSO</name>
<evidence type="ECO:0008006" key="5">
    <source>
        <dbReference type="Google" id="ProtNLM"/>
    </source>
</evidence>
<dbReference type="PROSITE" id="PS51257">
    <property type="entry name" value="PROKAR_LIPOPROTEIN"/>
    <property type="match status" value="1"/>
</dbReference>
<evidence type="ECO:0000256" key="2">
    <source>
        <dbReference type="SAM" id="SignalP"/>
    </source>
</evidence>
<feature type="chain" id="PRO_5044492992" description="Lipoprotein" evidence="2">
    <location>
        <begin position="22"/>
        <end position="146"/>
    </location>
</feature>
<reference evidence="3 4" key="1">
    <citation type="submission" date="2014-01" db="EMBL/GenBank/DDBJ databases">
        <title>Comparative genomics of Fusobacterium necrophorum wild isolates.</title>
        <authorList>
            <person name="Kittichotirat W."/>
            <person name="Bumgarner R.E."/>
            <person name="Lawrence P."/>
        </authorList>
    </citation>
    <scope>NUCLEOTIDE SEQUENCE [LARGE SCALE GENOMIC DNA]</scope>
    <source>
        <strain evidence="3 4">BL</strain>
    </source>
</reference>
<dbReference type="Proteomes" id="UP000027473">
    <property type="component" value="Unassembled WGS sequence"/>
</dbReference>
<evidence type="ECO:0000313" key="4">
    <source>
        <dbReference type="Proteomes" id="UP000027473"/>
    </source>
</evidence>
<protein>
    <recommendedName>
        <fullName evidence="5">Lipoprotein</fullName>
    </recommendedName>
</protein>
<organism evidence="3 4">
    <name type="scientific">Fusobacterium necrophorum BL</name>
    <dbReference type="NCBI Taxonomy" id="1441732"/>
    <lineage>
        <taxon>Bacteria</taxon>
        <taxon>Fusobacteriati</taxon>
        <taxon>Fusobacteriota</taxon>
        <taxon>Fusobacteriia</taxon>
        <taxon>Fusobacteriales</taxon>
        <taxon>Fusobacteriaceae</taxon>
        <taxon>Fusobacterium</taxon>
    </lineage>
</organism>
<dbReference type="AlphaFoldDB" id="A0AB73BYC4"/>